<sequence>TDPASNLSEVLGTELGSEPRPVAGTERLWALDIDPMAAAAAYRQRVVGPYRGILPDAVVAGIEEQLSGSCTVEIAAFDQFTGLLADPGDFDHIVFDTAPTGHTLRLLALPGAWTSYLDTTEGGVTCVGPLSGLTQQRARYREALTVLADPALATLVLVTRPDPG</sequence>
<dbReference type="GO" id="GO:0016887">
    <property type="term" value="F:ATP hydrolysis activity"/>
    <property type="evidence" value="ECO:0007669"/>
    <property type="project" value="InterPro"/>
</dbReference>
<proteinExistence type="inferred from homology"/>
<dbReference type="PANTHER" id="PTHR10803">
    <property type="entry name" value="ARSENICAL PUMP-DRIVING ATPASE ARSENITE-TRANSLOCATING ATPASE"/>
    <property type="match status" value="1"/>
</dbReference>
<dbReference type="Gene3D" id="3.40.50.300">
    <property type="entry name" value="P-loop containing nucleotide triphosphate hydrolases"/>
    <property type="match status" value="1"/>
</dbReference>
<name>T0Z232_9ZZZZ</name>
<dbReference type="GO" id="GO:0005524">
    <property type="term" value="F:ATP binding"/>
    <property type="evidence" value="ECO:0007669"/>
    <property type="project" value="InterPro"/>
</dbReference>
<dbReference type="InterPro" id="IPR027417">
    <property type="entry name" value="P-loop_NTPase"/>
</dbReference>
<reference evidence="3" key="1">
    <citation type="submission" date="2013-08" db="EMBL/GenBank/DDBJ databases">
        <authorList>
            <person name="Mendez C."/>
            <person name="Richter M."/>
            <person name="Ferrer M."/>
            <person name="Sanchez J."/>
        </authorList>
    </citation>
    <scope>NUCLEOTIDE SEQUENCE</scope>
</reference>
<dbReference type="PANTHER" id="PTHR10803:SF3">
    <property type="entry name" value="ATPASE GET3"/>
    <property type="match status" value="1"/>
</dbReference>
<comment type="caution">
    <text evidence="3">The sequence shown here is derived from an EMBL/GenBank/DDBJ whole genome shotgun (WGS) entry which is preliminary data.</text>
</comment>
<accession>T0Z232</accession>
<evidence type="ECO:0000313" key="3">
    <source>
        <dbReference type="EMBL" id="EQD38307.1"/>
    </source>
</evidence>
<feature type="domain" description="ArsA/GET3 Anion-transporting ATPase-like" evidence="2">
    <location>
        <begin position="1"/>
        <end position="118"/>
    </location>
</feature>
<evidence type="ECO:0000256" key="1">
    <source>
        <dbReference type="ARBA" id="ARBA00011040"/>
    </source>
</evidence>
<comment type="similarity">
    <text evidence="1">Belongs to the arsA ATPase family.</text>
</comment>
<dbReference type="CDD" id="cd02035">
    <property type="entry name" value="ArsA"/>
    <property type="match status" value="1"/>
</dbReference>
<dbReference type="EMBL" id="AUZY01010554">
    <property type="protein sequence ID" value="EQD38307.1"/>
    <property type="molecule type" value="Genomic_DNA"/>
</dbReference>
<gene>
    <name evidence="3" type="ORF">B1B_15866</name>
</gene>
<organism evidence="3">
    <name type="scientific">mine drainage metagenome</name>
    <dbReference type="NCBI Taxonomy" id="410659"/>
    <lineage>
        <taxon>unclassified sequences</taxon>
        <taxon>metagenomes</taxon>
        <taxon>ecological metagenomes</taxon>
    </lineage>
</organism>
<dbReference type="AlphaFoldDB" id="T0Z232"/>
<evidence type="ECO:0000259" key="2">
    <source>
        <dbReference type="Pfam" id="PF02374"/>
    </source>
</evidence>
<dbReference type="InterPro" id="IPR025723">
    <property type="entry name" value="ArsA/GET3_ATPase-like"/>
</dbReference>
<feature type="non-terminal residue" evidence="3">
    <location>
        <position position="164"/>
    </location>
</feature>
<dbReference type="InterPro" id="IPR016300">
    <property type="entry name" value="ATPase_ArsA/GET3"/>
</dbReference>
<protein>
    <submittedName>
        <fullName evidence="3">Arsenical pump-driving ATPase</fullName>
    </submittedName>
</protein>
<dbReference type="SUPFAM" id="SSF52540">
    <property type="entry name" value="P-loop containing nucleoside triphosphate hydrolases"/>
    <property type="match status" value="1"/>
</dbReference>
<dbReference type="Pfam" id="PF02374">
    <property type="entry name" value="ArsA_ATPase"/>
    <property type="match status" value="1"/>
</dbReference>
<reference evidence="3" key="2">
    <citation type="journal article" date="2014" name="ISME J.">
        <title>Microbial stratification in low pH oxic and suboxic macroscopic growths along an acid mine drainage.</title>
        <authorList>
            <person name="Mendez-Garcia C."/>
            <person name="Mesa V."/>
            <person name="Sprenger R.R."/>
            <person name="Richter M."/>
            <person name="Diez M.S."/>
            <person name="Solano J."/>
            <person name="Bargiela R."/>
            <person name="Golyshina O.V."/>
            <person name="Manteca A."/>
            <person name="Ramos J.L."/>
            <person name="Gallego J.R."/>
            <person name="Llorente I."/>
            <person name="Martins Dos Santos V.A."/>
            <person name="Jensen O.N."/>
            <person name="Pelaez A.I."/>
            <person name="Sanchez J."/>
            <person name="Ferrer M."/>
        </authorList>
    </citation>
    <scope>NUCLEOTIDE SEQUENCE</scope>
</reference>
<feature type="non-terminal residue" evidence="3">
    <location>
        <position position="1"/>
    </location>
</feature>